<gene>
    <name evidence="8" type="ORF">BDZ90DRAFT_234506</name>
</gene>
<evidence type="ECO:0000259" key="7">
    <source>
        <dbReference type="Pfam" id="PF08240"/>
    </source>
</evidence>
<evidence type="ECO:0000256" key="4">
    <source>
        <dbReference type="ARBA" id="ARBA00023002"/>
    </source>
</evidence>
<keyword evidence="3 5" id="KW-0862">Zinc</keyword>
<feature type="domain" description="Alcohol dehydrogenase-like C-terminal" evidence="6">
    <location>
        <begin position="173"/>
        <end position="300"/>
    </location>
</feature>
<dbReference type="InterPro" id="IPR047109">
    <property type="entry name" value="CAD-like"/>
</dbReference>
<evidence type="ECO:0000256" key="2">
    <source>
        <dbReference type="ARBA" id="ARBA00022723"/>
    </source>
</evidence>
<dbReference type="FunFam" id="3.40.50.720:FF:000022">
    <property type="entry name" value="Cinnamyl alcohol dehydrogenase"/>
    <property type="match status" value="1"/>
</dbReference>
<dbReference type="PROSITE" id="PS00059">
    <property type="entry name" value="ADH_ZINC"/>
    <property type="match status" value="1"/>
</dbReference>
<dbReference type="EMBL" id="KZ819678">
    <property type="protein sequence ID" value="PWN24891.1"/>
    <property type="molecule type" value="Genomic_DNA"/>
</dbReference>
<dbReference type="PANTHER" id="PTHR42683">
    <property type="entry name" value="ALDEHYDE REDUCTASE"/>
    <property type="match status" value="1"/>
</dbReference>
<dbReference type="SUPFAM" id="SSF51735">
    <property type="entry name" value="NAD(P)-binding Rossmann-fold domains"/>
    <property type="match status" value="1"/>
</dbReference>
<dbReference type="SUPFAM" id="SSF50129">
    <property type="entry name" value="GroES-like"/>
    <property type="match status" value="1"/>
</dbReference>
<dbReference type="Proteomes" id="UP000245884">
    <property type="component" value="Unassembled WGS sequence"/>
</dbReference>
<keyword evidence="9" id="KW-1185">Reference proteome</keyword>
<dbReference type="OrthoDB" id="1879366at2759"/>
<dbReference type="InterPro" id="IPR013154">
    <property type="entry name" value="ADH-like_N"/>
</dbReference>
<accession>A0A316UKJ7</accession>
<organism evidence="8 9">
    <name type="scientific">Jaminaea rosea</name>
    <dbReference type="NCBI Taxonomy" id="1569628"/>
    <lineage>
        <taxon>Eukaryota</taxon>
        <taxon>Fungi</taxon>
        <taxon>Dikarya</taxon>
        <taxon>Basidiomycota</taxon>
        <taxon>Ustilaginomycotina</taxon>
        <taxon>Exobasidiomycetes</taxon>
        <taxon>Microstromatales</taxon>
        <taxon>Microstromatales incertae sedis</taxon>
        <taxon>Jaminaea</taxon>
    </lineage>
</organism>
<feature type="domain" description="Alcohol dehydrogenase-like N-terminal" evidence="7">
    <location>
        <begin position="13"/>
        <end position="132"/>
    </location>
</feature>
<comment type="similarity">
    <text evidence="5">Belongs to the zinc-containing alcohol dehydrogenase family.</text>
</comment>
<sequence>MVWDQYEPKKWTDDDLQMDIECCGICMSDLSTMSDGWGKAKRPLVVGHEIVGKVTHVGANVKGVKVGDRMGVGAQGDSCHKCSNCERDEEPFCKDGVVGTYNGEFKNGSGPSFGGYALKWRGEAHFAVKIPDGLESHIAAPLMCGGITIFSPLHRYGTGTKDVKKVGIVGVGGIGAFGLAFAKALGAETVVAIGHSPSKKDAAMQLGATDYISTADGSKELLGKYKQDLDLIINTANHTSQDYASLIKCLRPRGHIVNIAIPHGPVCPIPIGALISTGAAMGGSCVGGPKEIAQMLQLAADKKPNFMIEKRNLSDANQAVVDMEANKARFRYCLINDQAGK</sequence>
<reference evidence="8 9" key="1">
    <citation type="journal article" date="2018" name="Mol. Biol. Evol.">
        <title>Broad Genomic Sampling Reveals a Smut Pathogenic Ancestry of the Fungal Clade Ustilaginomycotina.</title>
        <authorList>
            <person name="Kijpornyongpan T."/>
            <person name="Mondo S.J."/>
            <person name="Barry K."/>
            <person name="Sandor L."/>
            <person name="Lee J."/>
            <person name="Lipzen A."/>
            <person name="Pangilinan J."/>
            <person name="LaButti K."/>
            <person name="Hainaut M."/>
            <person name="Henrissat B."/>
            <person name="Grigoriev I.V."/>
            <person name="Spatafora J.W."/>
            <person name="Aime M.C."/>
        </authorList>
    </citation>
    <scope>NUCLEOTIDE SEQUENCE [LARGE SCALE GENOMIC DNA]</scope>
    <source>
        <strain evidence="8 9">MCA 5214</strain>
    </source>
</reference>
<dbReference type="STRING" id="1569628.A0A316UKJ7"/>
<dbReference type="AlphaFoldDB" id="A0A316UKJ7"/>
<dbReference type="Gene3D" id="3.40.50.720">
    <property type="entry name" value="NAD(P)-binding Rossmann-like Domain"/>
    <property type="match status" value="1"/>
</dbReference>
<evidence type="ECO:0000313" key="8">
    <source>
        <dbReference type="EMBL" id="PWN24891.1"/>
    </source>
</evidence>
<comment type="cofactor">
    <cofactor evidence="1 5">
        <name>Zn(2+)</name>
        <dbReference type="ChEBI" id="CHEBI:29105"/>
    </cofactor>
</comment>
<evidence type="ECO:0000313" key="9">
    <source>
        <dbReference type="Proteomes" id="UP000245884"/>
    </source>
</evidence>
<dbReference type="GeneID" id="37028864"/>
<keyword evidence="2 5" id="KW-0479">Metal-binding</keyword>
<dbReference type="Gene3D" id="3.90.180.10">
    <property type="entry name" value="Medium-chain alcohol dehydrogenases, catalytic domain"/>
    <property type="match status" value="1"/>
</dbReference>
<evidence type="ECO:0000259" key="6">
    <source>
        <dbReference type="Pfam" id="PF00107"/>
    </source>
</evidence>
<name>A0A316UKJ7_9BASI</name>
<evidence type="ECO:0000256" key="1">
    <source>
        <dbReference type="ARBA" id="ARBA00001947"/>
    </source>
</evidence>
<dbReference type="GO" id="GO:0008270">
    <property type="term" value="F:zinc ion binding"/>
    <property type="evidence" value="ECO:0007669"/>
    <property type="project" value="InterPro"/>
</dbReference>
<evidence type="ECO:0000256" key="3">
    <source>
        <dbReference type="ARBA" id="ARBA00022833"/>
    </source>
</evidence>
<dbReference type="GO" id="GO:0016616">
    <property type="term" value="F:oxidoreductase activity, acting on the CH-OH group of donors, NAD or NADP as acceptor"/>
    <property type="evidence" value="ECO:0007669"/>
    <property type="project" value="InterPro"/>
</dbReference>
<dbReference type="InterPro" id="IPR002328">
    <property type="entry name" value="ADH_Zn_CS"/>
</dbReference>
<dbReference type="RefSeq" id="XP_025359503.1">
    <property type="nucleotide sequence ID" value="XM_025507041.1"/>
</dbReference>
<dbReference type="Pfam" id="PF08240">
    <property type="entry name" value="ADH_N"/>
    <property type="match status" value="1"/>
</dbReference>
<keyword evidence="4" id="KW-0560">Oxidoreductase</keyword>
<dbReference type="Pfam" id="PF00107">
    <property type="entry name" value="ADH_zinc_N"/>
    <property type="match status" value="1"/>
</dbReference>
<dbReference type="InterPro" id="IPR036291">
    <property type="entry name" value="NAD(P)-bd_dom_sf"/>
</dbReference>
<dbReference type="InterPro" id="IPR011032">
    <property type="entry name" value="GroES-like_sf"/>
</dbReference>
<dbReference type="InterPro" id="IPR013149">
    <property type="entry name" value="ADH-like_C"/>
</dbReference>
<proteinExistence type="inferred from homology"/>
<evidence type="ECO:0000256" key="5">
    <source>
        <dbReference type="RuleBase" id="RU361277"/>
    </source>
</evidence>
<protein>
    <submittedName>
        <fullName evidence="8">GroES-like protein</fullName>
    </submittedName>
</protein>
<dbReference type="CDD" id="cd05283">
    <property type="entry name" value="CAD1"/>
    <property type="match status" value="1"/>
</dbReference>